<feature type="domain" description="Helicase ATP-binding" evidence="7">
    <location>
        <begin position="233"/>
        <end position="400"/>
    </location>
</feature>
<evidence type="ECO:0000256" key="1">
    <source>
        <dbReference type="ARBA" id="ARBA00022741"/>
    </source>
</evidence>
<feature type="short sequence motif" description="Q motif" evidence="5">
    <location>
        <begin position="202"/>
        <end position="230"/>
    </location>
</feature>
<evidence type="ECO:0000259" key="9">
    <source>
        <dbReference type="PROSITE" id="PS51195"/>
    </source>
</evidence>
<dbReference type="InterPro" id="IPR014014">
    <property type="entry name" value="RNA_helicase_DEAD_Q_motif"/>
</dbReference>
<dbReference type="EMBL" id="JAKUCV010002111">
    <property type="protein sequence ID" value="KAJ4843918.1"/>
    <property type="molecule type" value="Genomic_DNA"/>
</dbReference>
<dbReference type="Pfam" id="PF00270">
    <property type="entry name" value="DEAD"/>
    <property type="match status" value="1"/>
</dbReference>
<feature type="compositionally biased region" description="Low complexity" evidence="6">
    <location>
        <begin position="86"/>
        <end position="106"/>
    </location>
</feature>
<accession>A0A9Q0G5F2</accession>
<dbReference type="InterPro" id="IPR011545">
    <property type="entry name" value="DEAD/DEAH_box_helicase_dom"/>
</dbReference>
<dbReference type="SMART" id="SM00487">
    <property type="entry name" value="DEXDc"/>
    <property type="match status" value="1"/>
</dbReference>
<dbReference type="PANTHER" id="PTHR47960">
    <property type="entry name" value="DEAD-BOX ATP-DEPENDENT RNA HELICASE 50"/>
    <property type="match status" value="1"/>
</dbReference>
<dbReference type="InterPro" id="IPR001650">
    <property type="entry name" value="Helicase_C-like"/>
</dbReference>
<dbReference type="Proteomes" id="UP001141552">
    <property type="component" value="Unassembled WGS sequence"/>
</dbReference>
<evidence type="ECO:0000256" key="4">
    <source>
        <dbReference type="ARBA" id="ARBA00022840"/>
    </source>
</evidence>
<name>A0A9Q0G5F2_9ROSI</name>
<gene>
    <name evidence="10" type="primary">RH50</name>
    <name evidence="10" type="ORF">Tsubulata_048603</name>
</gene>
<dbReference type="SUPFAM" id="SSF52540">
    <property type="entry name" value="P-loop containing nucleoside triphosphate hydrolases"/>
    <property type="match status" value="1"/>
</dbReference>
<dbReference type="Gene3D" id="3.40.50.300">
    <property type="entry name" value="P-loop containing nucleotide triphosphate hydrolases"/>
    <property type="match status" value="2"/>
</dbReference>
<keyword evidence="1" id="KW-0547">Nucleotide-binding</keyword>
<evidence type="ECO:0000259" key="8">
    <source>
        <dbReference type="PROSITE" id="PS51194"/>
    </source>
</evidence>
<keyword evidence="3 10" id="KW-0347">Helicase</keyword>
<evidence type="ECO:0000313" key="10">
    <source>
        <dbReference type="EMBL" id="KAJ4843918.1"/>
    </source>
</evidence>
<feature type="compositionally biased region" description="Polar residues" evidence="6">
    <location>
        <begin position="146"/>
        <end position="157"/>
    </location>
</feature>
<dbReference type="PROSITE" id="PS51192">
    <property type="entry name" value="HELICASE_ATP_BIND_1"/>
    <property type="match status" value="1"/>
</dbReference>
<organism evidence="10 11">
    <name type="scientific">Turnera subulata</name>
    <dbReference type="NCBI Taxonomy" id="218843"/>
    <lineage>
        <taxon>Eukaryota</taxon>
        <taxon>Viridiplantae</taxon>
        <taxon>Streptophyta</taxon>
        <taxon>Embryophyta</taxon>
        <taxon>Tracheophyta</taxon>
        <taxon>Spermatophyta</taxon>
        <taxon>Magnoliopsida</taxon>
        <taxon>eudicotyledons</taxon>
        <taxon>Gunneridae</taxon>
        <taxon>Pentapetalae</taxon>
        <taxon>rosids</taxon>
        <taxon>fabids</taxon>
        <taxon>Malpighiales</taxon>
        <taxon>Passifloraceae</taxon>
        <taxon>Turnera</taxon>
    </lineage>
</organism>
<evidence type="ECO:0000256" key="5">
    <source>
        <dbReference type="PROSITE-ProRule" id="PRU00552"/>
    </source>
</evidence>
<evidence type="ECO:0000256" key="2">
    <source>
        <dbReference type="ARBA" id="ARBA00022801"/>
    </source>
</evidence>
<keyword evidence="2" id="KW-0378">Hydrolase</keyword>
<keyword evidence="11" id="KW-1185">Reference proteome</keyword>
<dbReference type="CDD" id="cd18787">
    <property type="entry name" value="SF2_C_DEAD"/>
    <property type="match status" value="1"/>
</dbReference>
<dbReference type="CDD" id="cd00268">
    <property type="entry name" value="DEADc"/>
    <property type="match status" value="1"/>
</dbReference>
<reference evidence="10" key="1">
    <citation type="submission" date="2022-02" db="EMBL/GenBank/DDBJ databases">
        <authorList>
            <person name="Henning P.M."/>
            <person name="McCubbin A.G."/>
            <person name="Shore J.S."/>
        </authorList>
    </citation>
    <scope>NUCLEOTIDE SEQUENCE</scope>
    <source>
        <strain evidence="10">F60SS</strain>
        <tissue evidence="10">Leaves</tissue>
    </source>
</reference>
<dbReference type="OrthoDB" id="10256233at2759"/>
<dbReference type="GO" id="GO:0003676">
    <property type="term" value="F:nucleic acid binding"/>
    <property type="evidence" value="ECO:0007669"/>
    <property type="project" value="InterPro"/>
</dbReference>
<feature type="compositionally biased region" description="Gly residues" evidence="6">
    <location>
        <begin position="163"/>
        <end position="179"/>
    </location>
</feature>
<comment type="caution">
    <text evidence="10">The sequence shown here is derived from an EMBL/GenBank/DDBJ whole genome shotgun (WGS) entry which is preliminary data.</text>
</comment>
<dbReference type="SMART" id="SM00490">
    <property type="entry name" value="HELICc"/>
    <property type="match status" value="1"/>
</dbReference>
<dbReference type="AlphaFoldDB" id="A0A9Q0G5F2"/>
<dbReference type="InterPro" id="IPR027417">
    <property type="entry name" value="P-loop_NTPase"/>
</dbReference>
<dbReference type="GO" id="GO:0016787">
    <property type="term" value="F:hydrolase activity"/>
    <property type="evidence" value="ECO:0007669"/>
    <property type="project" value="UniProtKB-KW"/>
</dbReference>
<evidence type="ECO:0000313" key="11">
    <source>
        <dbReference type="Proteomes" id="UP001141552"/>
    </source>
</evidence>
<reference evidence="10" key="2">
    <citation type="journal article" date="2023" name="Plants (Basel)">
        <title>Annotation of the Turnera subulata (Passifloraceae) Draft Genome Reveals the S-Locus Evolved after the Divergence of Turneroideae from Passifloroideae in a Stepwise Manner.</title>
        <authorList>
            <person name="Henning P.M."/>
            <person name="Roalson E.H."/>
            <person name="Mir W."/>
            <person name="McCubbin A.G."/>
            <person name="Shore J.S."/>
        </authorList>
    </citation>
    <scope>NUCLEOTIDE SEQUENCE</scope>
    <source>
        <strain evidence="10">F60SS</strain>
    </source>
</reference>
<feature type="compositionally biased region" description="Basic residues" evidence="6">
    <location>
        <begin position="75"/>
        <end position="85"/>
    </location>
</feature>
<dbReference type="PROSITE" id="PS51195">
    <property type="entry name" value="Q_MOTIF"/>
    <property type="match status" value="1"/>
</dbReference>
<dbReference type="GO" id="GO:0003724">
    <property type="term" value="F:RNA helicase activity"/>
    <property type="evidence" value="ECO:0007669"/>
    <property type="project" value="InterPro"/>
</dbReference>
<evidence type="ECO:0000259" key="7">
    <source>
        <dbReference type="PROSITE" id="PS51192"/>
    </source>
</evidence>
<dbReference type="GO" id="GO:0005524">
    <property type="term" value="F:ATP binding"/>
    <property type="evidence" value="ECO:0007669"/>
    <property type="project" value="UniProtKB-KW"/>
</dbReference>
<keyword evidence="4" id="KW-0067">ATP-binding</keyword>
<feature type="region of interest" description="Disordered" evidence="6">
    <location>
        <begin position="68"/>
        <end position="198"/>
    </location>
</feature>
<evidence type="ECO:0000256" key="3">
    <source>
        <dbReference type="ARBA" id="ARBA00022806"/>
    </source>
</evidence>
<feature type="domain" description="Helicase C-terminal" evidence="8">
    <location>
        <begin position="435"/>
        <end position="595"/>
    </location>
</feature>
<dbReference type="InterPro" id="IPR014001">
    <property type="entry name" value="Helicase_ATP-bd"/>
</dbReference>
<proteinExistence type="predicted"/>
<dbReference type="PROSITE" id="PS51257">
    <property type="entry name" value="PROKAR_LIPOPROTEIN"/>
    <property type="match status" value="1"/>
</dbReference>
<dbReference type="InterPro" id="IPR044742">
    <property type="entry name" value="DEAD/DEAH_RhlB"/>
</dbReference>
<dbReference type="Pfam" id="PF00271">
    <property type="entry name" value="Helicase_C"/>
    <property type="match status" value="1"/>
</dbReference>
<feature type="domain" description="DEAD-box RNA helicase Q" evidence="9">
    <location>
        <begin position="202"/>
        <end position="230"/>
    </location>
</feature>
<dbReference type="PROSITE" id="PS51194">
    <property type="entry name" value="HELICASE_CTER"/>
    <property type="match status" value="1"/>
</dbReference>
<sequence>MLLGKGGGAALITSPHHHHHHHHLTITSSSCTSTTTTTTTTKTGFCAVRFHHKLLKTPVKVKAISAARKEEKASLLKHQKHHHHPQQTSSDSPTITTTSQSPSHSPSAKKTNKIIVGSSSFQKASPFSGKKFQDQEDNTQEEPQHVKTTSNNNPHSKTSFRGWGDGEGGSSGARGGGGGHRFKAKIQKAPPPPQSHDFFSRRSFKDLGCAEFMIQSLKTLAFFRPSHIQAMAFVPVIDGNTCILADQSGSGKTLAYLLPLIQRLRQEEQLLGRGDTSSGGPRVLILVPTSELASQVLNNCRSLSKSGVPFRSMVVTGGFRQRTQVENLEQGVDVLIATPGRFIAVLDEVDVLFNDEDFEVSLQSLINSSPVNTQFLFVTATLPVDVYNKLVETFPDCQVISGPGMHRTSMGLEEILIDCSGEDESEKTPEMAFRNKKSAFLELVEQKSVARTIVFCNKIETCRKVENVLKRFDRKGSRVRVLPFHAALPQDLRLANMKEFMTSESDRGSLFLVCTDRASRGIDFAGVDHVVLFDFPRDPSEYVRRVGRTARGAGGKGRAFIFAVGKQVFLARKIIERNQKGRPLHHVPFANQLTS</sequence>
<protein>
    <submittedName>
        <fullName evidence="10">DEAD-box ATP-dependent RNA helicase 50</fullName>
    </submittedName>
</protein>
<evidence type="ECO:0000256" key="6">
    <source>
        <dbReference type="SAM" id="MobiDB-lite"/>
    </source>
</evidence>